<gene>
    <name evidence="1" type="ORF">FB566_5121</name>
</gene>
<accession>A0A543B3X6</accession>
<name>A0A543B3X6_9ACTN</name>
<protein>
    <submittedName>
        <fullName evidence="1">Uncharacterized protein</fullName>
    </submittedName>
</protein>
<evidence type="ECO:0000313" key="2">
    <source>
        <dbReference type="Proteomes" id="UP000317043"/>
    </source>
</evidence>
<dbReference type="EMBL" id="VFOW01000001">
    <property type="protein sequence ID" value="TQL79512.1"/>
    <property type="molecule type" value="Genomic_DNA"/>
</dbReference>
<evidence type="ECO:0000313" key="1">
    <source>
        <dbReference type="EMBL" id="TQL79512.1"/>
    </source>
</evidence>
<dbReference type="RefSeq" id="WP_142044877.1">
    <property type="nucleotide sequence ID" value="NZ_JBHTGS010000002.1"/>
</dbReference>
<comment type="caution">
    <text evidence="1">The sequence shown here is derived from an EMBL/GenBank/DDBJ whole genome shotgun (WGS) entry which is preliminary data.</text>
</comment>
<dbReference type="OrthoDB" id="5178083at2"/>
<reference evidence="1 2" key="1">
    <citation type="submission" date="2019-06" db="EMBL/GenBank/DDBJ databases">
        <title>Sequencing the genomes of 1000 actinobacteria strains.</title>
        <authorList>
            <person name="Klenk H.-P."/>
        </authorList>
    </citation>
    <scope>NUCLEOTIDE SEQUENCE [LARGE SCALE GENOMIC DNA]</scope>
    <source>
        <strain evidence="1 2">DSM 45928</strain>
    </source>
</reference>
<keyword evidence="2" id="KW-1185">Reference proteome</keyword>
<dbReference type="InterPro" id="IPR046105">
    <property type="entry name" value="DUF6042"/>
</dbReference>
<proteinExistence type="predicted"/>
<dbReference type="AlphaFoldDB" id="A0A543B3X6"/>
<dbReference type="InParanoid" id="A0A543B3X6"/>
<organism evidence="1 2">
    <name type="scientific">Stackebrandtia endophytica</name>
    <dbReference type="NCBI Taxonomy" id="1496996"/>
    <lineage>
        <taxon>Bacteria</taxon>
        <taxon>Bacillati</taxon>
        <taxon>Actinomycetota</taxon>
        <taxon>Actinomycetes</taxon>
        <taxon>Glycomycetales</taxon>
        <taxon>Glycomycetaceae</taxon>
        <taxon>Stackebrandtia</taxon>
    </lineage>
</organism>
<dbReference type="Pfam" id="PF19508">
    <property type="entry name" value="DUF6042"/>
    <property type="match status" value="1"/>
</dbReference>
<sequence length="270" mass="30939">MSYSEEQWALRMDWDQTGWCRFLPWEGALLWRMFCEATECEVDGDLDELVDWYSPLDPVAFGPDFFGGLDARVEHRRSWSDRRRLSRLFGKAGIVYPQTARQIAEVGRMLGLYLKEEEPQRWRAPAALPLPTEVLPMTPRQRQQEDEQRQHLLWSGPAAVIVEVLRDVGCPERVHTSVDELADLICEPSETVRQSLAFLNDTRFGGHLGRPLMKLQTTVAAGGNRSADPERLEGREEFQLVPNWQGLAATYGAVWEATHPGEEWSDTDER</sequence>
<dbReference type="Proteomes" id="UP000317043">
    <property type="component" value="Unassembled WGS sequence"/>
</dbReference>